<sequence length="100" mass="10470">MKIPSALLALALAIVAAAQSPSLPTCAVRHLPDFFEKGCADQFISNGIGNCNLDAKCICSDKDFISNISCCVAGACNPADQQSAVAFAAGRSDEYEYHGR</sequence>
<keyword evidence="7" id="KW-1015">Disulfide bond</keyword>
<comment type="caution">
    <text evidence="12">The sequence shown here is derived from an EMBL/GenBank/DDBJ whole genome shotgun (WGS) entry which is preliminary data.</text>
</comment>
<evidence type="ECO:0000256" key="3">
    <source>
        <dbReference type="ARBA" id="ARBA00010031"/>
    </source>
</evidence>
<evidence type="ECO:0000256" key="8">
    <source>
        <dbReference type="ARBA" id="ARBA00023288"/>
    </source>
</evidence>
<dbReference type="InterPro" id="IPR008427">
    <property type="entry name" value="Extracellular_membr_CFEM_dom"/>
</dbReference>
<dbReference type="AlphaFoldDB" id="A0AAE0JTC0"/>
<evidence type="ECO:0000313" key="13">
    <source>
        <dbReference type="Proteomes" id="UP001287356"/>
    </source>
</evidence>
<feature type="domain" description="CFEM" evidence="11">
    <location>
        <begin position="1"/>
        <end position="100"/>
    </location>
</feature>
<evidence type="ECO:0000256" key="1">
    <source>
        <dbReference type="ARBA" id="ARBA00004589"/>
    </source>
</evidence>
<comment type="subcellular location">
    <subcellularLocation>
        <location evidence="1">Membrane</location>
        <topology evidence="1">Lipid-anchor</topology>
        <topology evidence="1">GPI-anchor</topology>
    </subcellularLocation>
    <subcellularLocation>
        <location evidence="2">Secreted</location>
    </subcellularLocation>
</comment>
<dbReference type="Proteomes" id="UP001287356">
    <property type="component" value="Unassembled WGS sequence"/>
</dbReference>
<accession>A0AAE0JTC0</accession>
<comment type="caution">
    <text evidence="9">Lacks conserved residue(s) required for the propagation of feature annotation.</text>
</comment>
<reference evidence="12" key="1">
    <citation type="journal article" date="2023" name="Mol. Phylogenet. Evol.">
        <title>Genome-scale phylogeny and comparative genomics of the fungal order Sordariales.</title>
        <authorList>
            <person name="Hensen N."/>
            <person name="Bonometti L."/>
            <person name="Westerberg I."/>
            <person name="Brannstrom I.O."/>
            <person name="Guillou S."/>
            <person name="Cros-Aarteil S."/>
            <person name="Calhoun S."/>
            <person name="Haridas S."/>
            <person name="Kuo A."/>
            <person name="Mondo S."/>
            <person name="Pangilinan J."/>
            <person name="Riley R."/>
            <person name="LaButti K."/>
            <person name="Andreopoulos B."/>
            <person name="Lipzen A."/>
            <person name="Chen C."/>
            <person name="Yan M."/>
            <person name="Daum C."/>
            <person name="Ng V."/>
            <person name="Clum A."/>
            <person name="Steindorff A."/>
            <person name="Ohm R.A."/>
            <person name="Martin F."/>
            <person name="Silar P."/>
            <person name="Natvig D.O."/>
            <person name="Lalanne C."/>
            <person name="Gautier V."/>
            <person name="Ament-Velasquez S.L."/>
            <person name="Kruys A."/>
            <person name="Hutchinson M.I."/>
            <person name="Powell A.J."/>
            <person name="Barry K."/>
            <person name="Miller A.N."/>
            <person name="Grigoriev I.V."/>
            <person name="Debuchy R."/>
            <person name="Gladieux P."/>
            <person name="Hiltunen Thoren M."/>
            <person name="Johannesson H."/>
        </authorList>
    </citation>
    <scope>NUCLEOTIDE SEQUENCE</scope>
    <source>
        <strain evidence="12">CBS 958.72</strain>
    </source>
</reference>
<feature type="signal peptide" evidence="10">
    <location>
        <begin position="1"/>
        <end position="18"/>
    </location>
</feature>
<dbReference type="GO" id="GO:0098552">
    <property type="term" value="C:side of membrane"/>
    <property type="evidence" value="ECO:0007669"/>
    <property type="project" value="UniProtKB-KW"/>
</dbReference>
<keyword evidence="9" id="KW-0408">Iron</keyword>
<keyword evidence="9" id="KW-0349">Heme</keyword>
<name>A0AAE0JTC0_9PEZI</name>
<evidence type="ECO:0000256" key="4">
    <source>
        <dbReference type="ARBA" id="ARBA00022525"/>
    </source>
</evidence>
<keyword evidence="13" id="KW-1185">Reference proteome</keyword>
<proteinExistence type="inferred from homology"/>
<keyword evidence="4" id="KW-0964">Secreted</keyword>
<keyword evidence="5" id="KW-0472">Membrane</keyword>
<protein>
    <recommendedName>
        <fullName evidence="11">CFEM domain-containing protein</fullName>
    </recommendedName>
</protein>
<dbReference type="GO" id="GO:0005576">
    <property type="term" value="C:extracellular region"/>
    <property type="evidence" value="ECO:0007669"/>
    <property type="project" value="UniProtKB-SubCell"/>
</dbReference>
<evidence type="ECO:0000259" key="11">
    <source>
        <dbReference type="PROSITE" id="PS52012"/>
    </source>
</evidence>
<dbReference type="EMBL" id="JAULSN010000012">
    <property type="protein sequence ID" value="KAK3361187.1"/>
    <property type="molecule type" value="Genomic_DNA"/>
</dbReference>
<evidence type="ECO:0000313" key="12">
    <source>
        <dbReference type="EMBL" id="KAK3361187.1"/>
    </source>
</evidence>
<evidence type="ECO:0000256" key="10">
    <source>
        <dbReference type="SAM" id="SignalP"/>
    </source>
</evidence>
<evidence type="ECO:0000256" key="6">
    <source>
        <dbReference type="ARBA" id="ARBA00022729"/>
    </source>
</evidence>
<keyword evidence="9" id="KW-0479">Metal-binding</keyword>
<gene>
    <name evidence="12" type="ORF">B0T24DRAFT_684851</name>
</gene>
<keyword evidence="5" id="KW-0336">GPI-anchor</keyword>
<keyword evidence="8" id="KW-0449">Lipoprotein</keyword>
<feature type="chain" id="PRO_5042101360" description="CFEM domain-containing protein" evidence="10">
    <location>
        <begin position="19"/>
        <end position="100"/>
    </location>
</feature>
<evidence type="ECO:0000256" key="9">
    <source>
        <dbReference type="PROSITE-ProRule" id="PRU01356"/>
    </source>
</evidence>
<keyword evidence="6 10" id="KW-0732">Signal</keyword>
<evidence type="ECO:0000256" key="7">
    <source>
        <dbReference type="ARBA" id="ARBA00023157"/>
    </source>
</evidence>
<evidence type="ECO:0000256" key="2">
    <source>
        <dbReference type="ARBA" id="ARBA00004613"/>
    </source>
</evidence>
<dbReference type="GO" id="GO:0046872">
    <property type="term" value="F:metal ion binding"/>
    <property type="evidence" value="ECO:0007669"/>
    <property type="project" value="UniProtKB-UniRule"/>
</dbReference>
<organism evidence="12 13">
    <name type="scientific">Lasiosphaeria ovina</name>
    <dbReference type="NCBI Taxonomy" id="92902"/>
    <lineage>
        <taxon>Eukaryota</taxon>
        <taxon>Fungi</taxon>
        <taxon>Dikarya</taxon>
        <taxon>Ascomycota</taxon>
        <taxon>Pezizomycotina</taxon>
        <taxon>Sordariomycetes</taxon>
        <taxon>Sordariomycetidae</taxon>
        <taxon>Sordariales</taxon>
        <taxon>Lasiosphaeriaceae</taxon>
        <taxon>Lasiosphaeria</taxon>
    </lineage>
</organism>
<keyword evidence="5" id="KW-0325">Glycoprotein</keyword>
<comment type="similarity">
    <text evidence="3">Belongs to the RBT5 family.</text>
</comment>
<reference evidence="12" key="2">
    <citation type="submission" date="2023-06" db="EMBL/GenBank/DDBJ databases">
        <authorList>
            <consortium name="Lawrence Berkeley National Laboratory"/>
            <person name="Haridas S."/>
            <person name="Hensen N."/>
            <person name="Bonometti L."/>
            <person name="Westerberg I."/>
            <person name="Brannstrom I.O."/>
            <person name="Guillou S."/>
            <person name="Cros-Aarteil S."/>
            <person name="Calhoun S."/>
            <person name="Kuo A."/>
            <person name="Mondo S."/>
            <person name="Pangilinan J."/>
            <person name="Riley R."/>
            <person name="Labutti K."/>
            <person name="Andreopoulos B."/>
            <person name="Lipzen A."/>
            <person name="Chen C."/>
            <person name="Yanf M."/>
            <person name="Daum C."/>
            <person name="Ng V."/>
            <person name="Clum A."/>
            <person name="Steindorff A."/>
            <person name="Ohm R."/>
            <person name="Martin F."/>
            <person name="Silar P."/>
            <person name="Natvig D."/>
            <person name="Lalanne C."/>
            <person name="Gautier V."/>
            <person name="Ament-Velasquez S.L."/>
            <person name="Kruys A."/>
            <person name="Hutchinson M.I."/>
            <person name="Powell A.J."/>
            <person name="Barry K."/>
            <person name="Miller A.N."/>
            <person name="Grigoriev I.V."/>
            <person name="Debuchy R."/>
            <person name="Gladieux P."/>
            <person name="Thoren M.H."/>
            <person name="Johannesson H."/>
        </authorList>
    </citation>
    <scope>NUCLEOTIDE SEQUENCE</scope>
    <source>
        <strain evidence="12">CBS 958.72</strain>
    </source>
</reference>
<feature type="binding site" description="axial binding residue" evidence="9">
    <location>
        <position position="54"/>
    </location>
    <ligand>
        <name>heme</name>
        <dbReference type="ChEBI" id="CHEBI:30413"/>
    </ligand>
    <ligandPart>
        <name>Fe</name>
        <dbReference type="ChEBI" id="CHEBI:18248"/>
    </ligandPart>
</feature>
<evidence type="ECO:0000256" key="5">
    <source>
        <dbReference type="ARBA" id="ARBA00022622"/>
    </source>
</evidence>
<dbReference type="Pfam" id="PF05730">
    <property type="entry name" value="CFEM"/>
    <property type="match status" value="1"/>
</dbReference>
<dbReference type="PROSITE" id="PS52012">
    <property type="entry name" value="CFEM"/>
    <property type="match status" value="1"/>
</dbReference>